<reference evidence="2 3" key="1">
    <citation type="submission" date="2020-04" db="EMBL/GenBank/DDBJ databases">
        <title>Perkinsus chesapeaki whole genome sequence.</title>
        <authorList>
            <person name="Bogema D.R."/>
        </authorList>
    </citation>
    <scope>NUCLEOTIDE SEQUENCE [LARGE SCALE GENOMIC DNA]</scope>
    <source>
        <strain evidence="2">ATCC PRA-425</strain>
    </source>
</reference>
<organism evidence="2 3">
    <name type="scientific">Perkinsus chesapeaki</name>
    <name type="common">Clam parasite</name>
    <name type="synonym">Perkinsus andrewsi</name>
    <dbReference type="NCBI Taxonomy" id="330153"/>
    <lineage>
        <taxon>Eukaryota</taxon>
        <taxon>Sar</taxon>
        <taxon>Alveolata</taxon>
        <taxon>Perkinsozoa</taxon>
        <taxon>Perkinsea</taxon>
        <taxon>Perkinsida</taxon>
        <taxon>Perkinsidae</taxon>
        <taxon>Perkinsus</taxon>
    </lineage>
</organism>
<dbReference type="Proteomes" id="UP000591131">
    <property type="component" value="Unassembled WGS sequence"/>
</dbReference>
<dbReference type="OrthoDB" id="422454at2759"/>
<proteinExistence type="predicted"/>
<comment type="caution">
    <text evidence="2">The sequence shown here is derived from an EMBL/GenBank/DDBJ whole genome shotgun (WGS) entry which is preliminary data.</text>
</comment>
<dbReference type="EMBL" id="JAAPAO010000285">
    <property type="protein sequence ID" value="KAF4664528.1"/>
    <property type="molecule type" value="Genomic_DNA"/>
</dbReference>
<protein>
    <submittedName>
        <fullName evidence="2">Uncharacterized protein</fullName>
    </submittedName>
</protein>
<gene>
    <name evidence="2" type="ORF">FOL47_005074</name>
</gene>
<accession>A0A7J6LZ02</accession>
<sequence length="659" mass="75833">MTLPSRNTAVSCFMGQLIILYVFIGWIYITHQDQPDEPKIRALRRVQGVKARDLVDPLSGRPSTIDFFFPHVPKSERDVWSFIQCTGWHRNRSCQIDNFYIRVDEPVNGEASLNRYVVIPEDQFRRGTFRQVPYSGKALTSEDVELREDIIDTMIPVTEHTLLDWLSKGLSYDAKHWAYHDITILRFPSREAVQAWAKSVSGGVEFHRGVSVTFMLFWAHQIGHALYDVLYPAYVSLIRFGYFNEPVNIYPFALNDSLGRGHQYEDMMRVFAGRNYWRLDDFPINTMHRFERMVMGNKYMGHRNPQVNSAMPGSYSYENALYWFGQRLLSGYGFRDPSVAMDPDKTVVSEFGSGGCRGVITDNKRFTEEDRLMLMDIALRSQELFKCNITYLIWQDYTFEEQLELFANSDIYISSLGTGIVRSHLIRPGGVIVQLGYLEELGTPLRRHVSYRDVHFALGSPHLSTVVYPRKLLQLYETWQYQAVVHLIDEAVMLGRRGFAIPRPFELGLAPSTRDWLNFCKHDPEGCDEVVDQFNGVNREPRTWPCEDCAWVDYIGISPMWTPKGCREVDTGEHVTCRLSRGTYMSVSSPEHRAFDADCYAAKLPEMLLLKDRLLEEEAGRLGKTVDELTPEEATNAMLMAEPPECPLVMPDDIPLCDC</sequence>
<evidence type="ECO:0000313" key="2">
    <source>
        <dbReference type="EMBL" id="KAF4664528.1"/>
    </source>
</evidence>
<keyword evidence="1" id="KW-1133">Transmembrane helix</keyword>
<evidence type="ECO:0000313" key="3">
    <source>
        <dbReference type="Proteomes" id="UP000591131"/>
    </source>
</evidence>
<keyword evidence="1" id="KW-0472">Membrane</keyword>
<keyword evidence="3" id="KW-1185">Reference proteome</keyword>
<keyword evidence="1" id="KW-0812">Transmembrane</keyword>
<name>A0A7J6LZ02_PERCH</name>
<evidence type="ECO:0000256" key="1">
    <source>
        <dbReference type="SAM" id="Phobius"/>
    </source>
</evidence>
<dbReference type="AlphaFoldDB" id="A0A7J6LZ02"/>
<feature type="transmembrane region" description="Helical" evidence="1">
    <location>
        <begin position="12"/>
        <end position="29"/>
    </location>
</feature>